<reference evidence="1" key="2">
    <citation type="journal article" date="2021" name="PeerJ">
        <title>Extensive microbial diversity within the chicken gut microbiome revealed by metagenomics and culture.</title>
        <authorList>
            <person name="Gilroy R."/>
            <person name="Ravi A."/>
            <person name="Getino M."/>
            <person name="Pursley I."/>
            <person name="Horton D.L."/>
            <person name="Alikhan N.F."/>
            <person name="Baker D."/>
            <person name="Gharbi K."/>
            <person name="Hall N."/>
            <person name="Watson M."/>
            <person name="Adriaenssens E.M."/>
            <person name="Foster-Nyarko E."/>
            <person name="Jarju S."/>
            <person name="Secka A."/>
            <person name="Antonio M."/>
            <person name="Oren A."/>
            <person name="Chaudhuri R.R."/>
            <person name="La Ragione R."/>
            <person name="Hildebrand F."/>
            <person name="Pallen M.J."/>
        </authorList>
    </citation>
    <scope>NUCLEOTIDE SEQUENCE</scope>
    <source>
        <strain evidence="1">CHK199-13235</strain>
    </source>
</reference>
<protein>
    <submittedName>
        <fullName evidence="1">Uncharacterized protein</fullName>
    </submittedName>
</protein>
<accession>A0A9D1FPH5</accession>
<evidence type="ECO:0000313" key="1">
    <source>
        <dbReference type="EMBL" id="HIS77464.1"/>
    </source>
</evidence>
<reference evidence="1" key="1">
    <citation type="submission" date="2020-10" db="EMBL/GenBank/DDBJ databases">
        <authorList>
            <person name="Gilroy R."/>
        </authorList>
    </citation>
    <scope>NUCLEOTIDE SEQUENCE</scope>
    <source>
        <strain evidence="1">CHK199-13235</strain>
    </source>
</reference>
<proteinExistence type="predicted"/>
<evidence type="ECO:0000313" key="2">
    <source>
        <dbReference type="Proteomes" id="UP000824002"/>
    </source>
</evidence>
<organism evidence="1 2">
    <name type="scientific">Candidatus Merdivicinus excrementipullorum</name>
    <dbReference type="NCBI Taxonomy" id="2840867"/>
    <lineage>
        <taxon>Bacteria</taxon>
        <taxon>Bacillati</taxon>
        <taxon>Bacillota</taxon>
        <taxon>Clostridia</taxon>
        <taxon>Eubacteriales</taxon>
        <taxon>Oscillospiraceae</taxon>
        <taxon>Oscillospiraceae incertae sedis</taxon>
        <taxon>Candidatus Merdivicinus</taxon>
    </lineage>
</organism>
<comment type="caution">
    <text evidence="1">The sequence shown here is derived from an EMBL/GenBank/DDBJ whole genome shotgun (WGS) entry which is preliminary data.</text>
</comment>
<sequence>MQTVKALRQMRQGLCPKISEEDFELLFRRMSPVQTPYWCCPGSPPELKWRTDFDSAALCFQKRTAREIVKGRFQGGKIAYVFADELPLFAALYQSKGGPSQAGTELLEILSREGPMSVRMLKELTGCPVKEITTELHRLQRKFLVFEDQADSEWDRCWYRMEEVFPNLQAEKPEFSKALETVILRFAWLHVVTTLENLTSFYELPARKLQGALRELMEQGTLVPYREGLALAEDLPLLNGPELEPAPGVAVLNRNDFLVRANEYWLKEVYRYPGWEALQYLYIDGAFGGVTVGKFHNGPFEIEDILLHIPPEEWEKRKEEILAAVALENPSVRPRHYCGKPL</sequence>
<name>A0A9D1FPH5_9FIRM</name>
<dbReference type="EMBL" id="DVJP01000077">
    <property type="protein sequence ID" value="HIS77464.1"/>
    <property type="molecule type" value="Genomic_DNA"/>
</dbReference>
<dbReference type="Proteomes" id="UP000824002">
    <property type="component" value="Unassembled WGS sequence"/>
</dbReference>
<dbReference type="AlphaFoldDB" id="A0A9D1FPH5"/>
<gene>
    <name evidence="1" type="ORF">IAB51_11760</name>
</gene>